<dbReference type="InterPro" id="IPR002347">
    <property type="entry name" value="SDR_fam"/>
</dbReference>
<protein>
    <submittedName>
        <fullName evidence="4">Mycofactocin-coupled SDR family oxidoreductase</fullName>
    </submittedName>
</protein>
<accession>A0ABP9QQX7</accession>
<dbReference type="InterPro" id="IPR020904">
    <property type="entry name" value="Sc_DH/Rdtase_CS"/>
</dbReference>
<gene>
    <name evidence="4" type="ORF">GCM10023321_56490</name>
</gene>
<dbReference type="NCBIfam" id="NF009467">
    <property type="entry name" value="PRK12826.1-3"/>
    <property type="match status" value="1"/>
</dbReference>
<dbReference type="PRINTS" id="PR00080">
    <property type="entry name" value="SDRFAMILY"/>
</dbReference>
<evidence type="ECO:0000313" key="5">
    <source>
        <dbReference type="Proteomes" id="UP001428817"/>
    </source>
</evidence>
<keyword evidence="5" id="KW-1185">Reference proteome</keyword>
<dbReference type="CDD" id="cd05233">
    <property type="entry name" value="SDR_c"/>
    <property type="match status" value="1"/>
</dbReference>
<dbReference type="Gene3D" id="3.40.50.720">
    <property type="entry name" value="NAD(P)-binding Rossmann-like Domain"/>
    <property type="match status" value="1"/>
</dbReference>
<dbReference type="PRINTS" id="PR00081">
    <property type="entry name" value="GDHRDH"/>
</dbReference>
<dbReference type="Proteomes" id="UP001428817">
    <property type="component" value="Unassembled WGS sequence"/>
</dbReference>
<reference evidence="5" key="1">
    <citation type="journal article" date="2019" name="Int. J. Syst. Evol. Microbiol.">
        <title>The Global Catalogue of Microorganisms (GCM) 10K type strain sequencing project: providing services to taxonomists for standard genome sequencing and annotation.</title>
        <authorList>
            <consortium name="The Broad Institute Genomics Platform"/>
            <consortium name="The Broad Institute Genome Sequencing Center for Infectious Disease"/>
            <person name="Wu L."/>
            <person name="Ma J."/>
        </authorList>
    </citation>
    <scope>NUCLEOTIDE SEQUENCE [LARGE SCALE GENOMIC DNA]</scope>
    <source>
        <strain evidence="5">JCM 18303</strain>
    </source>
</reference>
<dbReference type="InterPro" id="IPR036291">
    <property type="entry name" value="NAD(P)-bd_dom_sf"/>
</dbReference>
<dbReference type="RefSeq" id="WP_185064934.1">
    <property type="nucleotide sequence ID" value="NZ_BAABJP010000031.1"/>
</dbReference>
<comment type="similarity">
    <text evidence="1">Belongs to the short-chain dehydrogenases/reductases (SDR) family.</text>
</comment>
<dbReference type="PANTHER" id="PTHR43180">
    <property type="entry name" value="3-OXOACYL-(ACYL-CARRIER-PROTEIN) REDUCTASE (AFU_ORTHOLOGUE AFUA_6G11210)"/>
    <property type="match status" value="1"/>
</dbReference>
<dbReference type="PROSITE" id="PS00061">
    <property type="entry name" value="ADH_SHORT"/>
    <property type="match status" value="1"/>
</dbReference>
<dbReference type="PANTHER" id="PTHR43180:SF33">
    <property type="entry name" value="15-HYDROXYPROSTAGLANDIN DEHYDROGENASE [NAD(+)]-LIKE"/>
    <property type="match status" value="1"/>
</dbReference>
<comment type="caution">
    <text evidence="4">The sequence shown here is derived from an EMBL/GenBank/DDBJ whole genome shotgun (WGS) entry which is preliminary data.</text>
</comment>
<dbReference type="EMBL" id="BAABJP010000031">
    <property type="protein sequence ID" value="GAA5165891.1"/>
    <property type="molecule type" value="Genomic_DNA"/>
</dbReference>
<proteinExistence type="inferred from homology"/>
<dbReference type="NCBIfam" id="TIGR03971">
    <property type="entry name" value="SDR_subfam_1"/>
    <property type="match status" value="1"/>
</dbReference>
<keyword evidence="2" id="KW-0560">Oxidoreductase</keyword>
<keyword evidence="3" id="KW-0520">NAD</keyword>
<organism evidence="4 5">
    <name type="scientific">Pseudonocardia eucalypti</name>
    <dbReference type="NCBI Taxonomy" id="648755"/>
    <lineage>
        <taxon>Bacteria</taxon>
        <taxon>Bacillati</taxon>
        <taxon>Actinomycetota</taxon>
        <taxon>Actinomycetes</taxon>
        <taxon>Pseudonocardiales</taxon>
        <taxon>Pseudonocardiaceae</taxon>
        <taxon>Pseudonocardia</taxon>
    </lineage>
</organism>
<evidence type="ECO:0000313" key="4">
    <source>
        <dbReference type="EMBL" id="GAA5165891.1"/>
    </source>
</evidence>
<evidence type="ECO:0000256" key="3">
    <source>
        <dbReference type="ARBA" id="ARBA00023027"/>
    </source>
</evidence>
<dbReference type="SUPFAM" id="SSF51735">
    <property type="entry name" value="NAD(P)-binding Rossmann-fold domains"/>
    <property type="match status" value="1"/>
</dbReference>
<name>A0ABP9QQX7_9PSEU</name>
<dbReference type="InterPro" id="IPR023985">
    <property type="entry name" value="SDR_subfam_1"/>
</dbReference>
<evidence type="ECO:0000256" key="2">
    <source>
        <dbReference type="ARBA" id="ARBA00023002"/>
    </source>
</evidence>
<sequence length="283" mass="29908">MGRLEGKVAFITGAARGQGRSHAIRLAEEGAAVIAVDICEQISTVFYPLATEADLEETQRLVEDADGRILTAVADVRDRARLQAAYDAGVAEFGPVDIVLPNAGIMPVIGEGERVQAWHDGIDTLLTGVWHTLEITIPGMIERGRGGAIIITSSTAGLSGIGLNTLPGQAAYVAAKHGVVGLMRLYAGQLAQHNIRVNTVHPTGVNTPMVANAEYGAFVERFPEIAGSPLYQNPMPVQLIEPVDVSNAIVYLASDEARYVTGVTFPVDAGYLNRGPALTDVQG</sequence>
<evidence type="ECO:0000256" key="1">
    <source>
        <dbReference type="ARBA" id="ARBA00006484"/>
    </source>
</evidence>
<dbReference type="Pfam" id="PF13561">
    <property type="entry name" value="adh_short_C2"/>
    <property type="match status" value="1"/>
</dbReference>